<keyword evidence="1" id="KW-0175">Coiled coil</keyword>
<accession>A0A382VWE6</accession>
<protein>
    <submittedName>
        <fullName evidence="2">Uncharacterized protein</fullName>
    </submittedName>
</protein>
<name>A0A382VWE6_9ZZZZ</name>
<dbReference type="EMBL" id="UINC01154761">
    <property type="protein sequence ID" value="SVD50221.1"/>
    <property type="molecule type" value="Genomic_DNA"/>
</dbReference>
<evidence type="ECO:0000313" key="2">
    <source>
        <dbReference type="EMBL" id="SVD50221.1"/>
    </source>
</evidence>
<feature type="coiled-coil region" evidence="1">
    <location>
        <begin position="18"/>
        <end position="52"/>
    </location>
</feature>
<dbReference type="InterPro" id="IPR023614">
    <property type="entry name" value="Porin_dom_sf"/>
</dbReference>
<sequence length="190" mass="20847">MKLFGILFFLIGFFYPSIHAHAVSNDKIREDIKQLEQRIKKLESGRKNSQLNNISTATGLSRSFNPAISLNGLLLGTYNSEGNDNSSQSNKTGLSVQEMELQLAGNVDTWFRVATTFSMEGTSQFGMEELVGSGLITNNLSLQVGKFFVPIGKHNQLHTHSQPFVATPVSNEMVLGEDGLKEIGFGASYL</sequence>
<dbReference type="Gene3D" id="2.40.160.10">
    <property type="entry name" value="Porin"/>
    <property type="match status" value="1"/>
</dbReference>
<gene>
    <name evidence="2" type="ORF">METZ01_LOCUS403075</name>
</gene>
<reference evidence="2" key="1">
    <citation type="submission" date="2018-05" db="EMBL/GenBank/DDBJ databases">
        <authorList>
            <person name="Lanie J.A."/>
            <person name="Ng W.-L."/>
            <person name="Kazmierczak K.M."/>
            <person name="Andrzejewski T.M."/>
            <person name="Davidsen T.M."/>
            <person name="Wayne K.J."/>
            <person name="Tettelin H."/>
            <person name="Glass J.I."/>
            <person name="Rusch D."/>
            <person name="Podicherti R."/>
            <person name="Tsui H.-C.T."/>
            <person name="Winkler M.E."/>
        </authorList>
    </citation>
    <scope>NUCLEOTIDE SEQUENCE</scope>
</reference>
<dbReference type="AlphaFoldDB" id="A0A382VWE6"/>
<organism evidence="2">
    <name type="scientific">marine metagenome</name>
    <dbReference type="NCBI Taxonomy" id="408172"/>
    <lineage>
        <taxon>unclassified sequences</taxon>
        <taxon>metagenomes</taxon>
        <taxon>ecological metagenomes</taxon>
    </lineage>
</organism>
<feature type="non-terminal residue" evidence="2">
    <location>
        <position position="190"/>
    </location>
</feature>
<evidence type="ECO:0000256" key="1">
    <source>
        <dbReference type="SAM" id="Coils"/>
    </source>
</evidence>
<proteinExistence type="predicted"/>